<sequence length="839" mass="96337">MPKNLNNKDMFLKLLSIASSDEIASLIENDDFFKPENCDWKPYGGRENNAGQIEGQMKSSSNALVEKLINSIDALLMRRCYEVEGTAPDSKDPKLPKSLSEAINKYFGGEDEINKKRSDWAKRHLAVLAEGDKKKPTLTIIDRGEGQSPEKIQNTIVHLSGSIKRNIDFVFGKYHQGGSAAIRFCGSKRRCYQLVSSRRAETVADKNKPNDYGWTLVRRNYMGRTALYEYCTDKNGNTFSFKYEKPLKIDGLDIEFTDGCLVRLYDYFLDNPSNITYGRNSLAFDIDQKLQKSPLPIYLQDQRGWRGDTKYTIAGLLRRIEDNKDIVNDDITLPAGLGEIGVRNIRCIRLKHISDVSGVESYKLQREKIFYIENGLALGYENESFLRTDCELPALAPYLLCYIDMSDIPVELANLFHAGREEFAHTDDYRTLKDRLKKFFENEIFEKWDKEYQEKSLASANEDNKELDKLIEKAIVDDPELKELLGIGEEIKIPKGKDKDKEPYVGEEYPKKFEFVGEQPKEVDKSSFAIVFFKTEAEDKLLTRKKGRYAIDWSKDSKLLDVVLRGMNKGIISLRVDSRENAKVNDEDYITFSLLDSEKKKKFEQAVHFKVIETPPYAGSYFPTYFKPQRDILKISPKTSKKFTFVTDVANDYLTRDADTGSIEFQERDDLRIKKYRLNDGILEITFYTSTEKLGKIPDIKLGITDTAKHRFDFVIPVEIVSPEESSKLNEPKRNRVYEKDWPSQNPPWNEHDIASVDSSRTQGLIVNINVDSKPLKELKKIVGIDKIESAQNKYIADVYIYSLYLYFELKNDPNKDHILGSAMRAVGKALPGMVRKIV</sequence>
<accession>A0A1G2FMN3</accession>
<proteinExistence type="predicted"/>
<evidence type="ECO:0000313" key="2">
    <source>
        <dbReference type="Proteomes" id="UP000178787"/>
    </source>
</evidence>
<evidence type="ECO:0000313" key="1">
    <source>
        <dbReference type="EMBL" id="OGZ39052.1"/>
    </source>
</evidence>
<gene>
    <name evidence="1" type="ORF">A3A94_01875</name>
</gene>
<reference evidence="1 2" key="1">
    <citation type="journal article" date="2016" name="Nat. Commun.">
        <title>Thousands of microbial genomes shed light on interconnected biogeochemical processes in an aquifer system.</title>
        <authorList>
            <person name="Anantharaman K."/>
            <person name="Brown C.T."/>
            <person name="Hug L.A."/>
            <person name="Sharon I."/>
            <person name="Castelle C.J."/>
            <person name="Probst A.J."/>
            <person name="Thomas B.C."/>
            <person name="Singh A."/>
            <person name="Wilkins M.J."/>
            <person name="Karaoz U."/>
            <person name="Brodie E.L."/>
            <person name="Williams K.H."/>
            <person name="Hubbard S.S."/>
            <person name="Banfield J.F."/>
        </authorList>
    </citation>
    <scope>NUCLEOTIDE SEQUENCE [LARGE SCALE GENOMIC DNA]</scope>
</reference>
<organism evidence="1 2">
    <name type="scientific">Candidatus Portnoybacteria bacterium RIFCSPLOWO2_01_FULL_43_11</name>
    <dbReference type="NCBI Taxonomy" id="1802000"/>
    <lineage>
        <taxon>Bacteria</taxon>
        <taxon>Candidatus Portnoyibacteriota</taxon>
    </lineage>
</organism>
<dbReference type="AlphaFoldDB" id="A0A1G2FMN3"/>
<name>A0A1G2FMN3_9BACT</name>
<dbReference type="STRING" id="1802000.A3A94_01875"/>
<protein>
    <submittedName>
        <fullName evidence="1">Uncharacterized protein</fullName>
    </submittedName>
</protein>
<comment type="caution">
    <text evidence="1">The sequence shown here is derived from an EMBL/GenBank/DDBJ whole genome shotgun (WGS) entry which is preliminary data.</text>
</comment>
<dbReference type="EMBL" id="MHNE01000003">
    <property type="protein sequence ID" value="OGZ39052.1"/>
    <property type="molecule type" value="Genomic_DNA"/>
</dbReference>
<dbReference type="Proteomes" id="UP000178787">
    <property type="component" value="Unassembled WGS sequence"/>
</dbReference>